<organism evidence="2 3">
    <name type="scientific">Anaerocolumna jejuensis DSM 15929</name>
    <dbReference type="NCBI Taxonomy" id="1121322"/>
    <lineage>
        <taxon>Bacteria</taxon>
        <taxon>Bacillati</taxon>
        <taxon>Bacillota</taxon>
        <taxon>Clostridia</taxon>
        <taxon>Lachnospirales</taxon>
        <taxon>Lachnospiraceae</taxon>
        <taxon>Anaerocolumna</taxon>
    </lineage>
</organism>
<accession>A0A1M7APR1</accession>
<evidence type="ECO:0000313" key="2">
    <source>
        <dbReference type="EMBL" id="SHL44750.1"/>
    </source>
</evidence>
<keyword evidence="1" id="KW-0812">Transmembrane</keyword>
<sequence>MKNLKRYTIALKLLLILMIINTIIGGNFVFTVCTYIFICLLMFMRTLMVPTESRIKLCLIPIYFAIMALQITYISIVTFQSGQTEIHRLIGRMFGAVVIWFPFLVERFVTINKYADLYLPSAQEVASISFADIKAGRDKIISAMEKIDKAGKAFSVENLLSIKDELYRHNSFEYINKGVLTQEYFEEARKWLGDKNIYIILSNTGSPASEIISTFTGKQYNHASLSFDPELKTVISYNGGERVYPPGLNYEMLDFFNKKEEASILVYKLSCTREQKTRIYDKVQEINRDGSAYNLMGLVLKYSHKPNIMFCSQFVHKMLTFAGIAYFDKRDGEVKPTDLIEMDYYRKLEFMYEMKLNKK</sequence>
<dbReference type="EMBL" id="FRAC01000033">
    <property type="protein sequence ID" value="SHL44750.1"/>
    <property type="molecule type" value="Genomic_DNA"/>
</dbReference>
<feature type="transmembrane region" description="Helical" evidence="1">
    <location>
        <begin position="13"/>
        <end position="43"/>
    </location>
</feature>
<dbReference type="Gene3D" id="3.90.1720.10">
    <property type="entry name" value="endopeptidase domain like (from Nostoc punctiforme)"/>
    <property type="match status" value="1"/>
</dbReference>
<dbReference type="STRING" id="1121322.SAMN02745136_04923"/>
<name>A0A1M7APR1_9FIRM</name>
<keyword evidence="1" id="KW-1133">Transmembrane helix</keyword>
<reference evidence="2 3" key="1">
    <citation type="submission" date="2016-11" db="EMBL/GenBank/DDBJ databases">
        <authorList>
            <person name="Jaros S."/>
            <person name="Januszkiewicz K."/>
            <person name="Wedrychowicz H."/>
        </authorList>
    </citation>
    <scope>NUCLEOTIDE SEQUENCE [LARGE SCALE GENOMIC DNA]</scope>
    <source>
        <strain evidence="2 3">DSM 15929</strain>
    </source>
</reference>
<dbReference type="OrthoDB" id="1645744at2"/>
<dbReference type="Proteomes" id="UP000184386">
    <property type="component" value="Unassembled WGS sequence"/>
</dbReference>
<dbReference type="InterPro" id="IPR038765">
    <property type="entry name" value="Papain-like_cys_pep_sf"/>
</dbReference>
<keyword evidence="3" id="KW-1185">Reference proteome</keyword>
<evidence type="ECO:0000256" key="1">
    <source>
        <dbReference type="SAM" id="Phobius"/>
    </source>
</evidence>
<dbReference type="SUPFAM" id="SSF54001">
    <property type="entry name" value="Cysteine proteinases"/>
    <property type="match status" value="1"/>
</dbReference>
<gene>
    <name evidence="2" type="ORF">SAMN02745136_04923</name>
</gene>
<proteinExistence type="predicted"/>
<evidence type="ECO:0008006" key="4">
    <source>
        <dbReference type="Google" id="ProtNLM"/>
    </source>
</evidence>
<keyword evidence="1" id="KW-0472">Membrane</keyword>
<evidence type="ECO:0000313" key="3">
    <source>
        <dbReference type="Proteomes" id="UP000184386"/>
    </source>
</evidence>
<feature type="transmembrane region" description="Helical" evidence="1">
    <location>
        <begin position="55"/>
        <end position="77"/>
    </location>
</feature>
<dbReference type="RefSeq" id="WP_073279844.1">
    <property type="nucleotide sequence ID" value="NZ_FRAC01000033.1"/>
</dbReference>
<protein>
    <recommendedName>
        <fullName evidence="4">Permuted papain-like amidase enzyme, YaeF/YiiX, C92 family</fullName>
    </recommendedName>
</protein>
<feature type="transmembrane region" description="Helical" evidence="1">
    <location>
        <begin position="89"/>
        <end position="109"/>
    </location>
</feature>
<dbReference type="AlphaFoldDB" id="A0A1M7APR1"/>